<dbReference type="GO" id="GO:0051499">
    <property type="term" value="F:D-aminoacyl-tRNA deacylase activity"/>
    <property type="evidence" value="ECO:0007669"/>
    <property type="project" value="UniProtKB-EC"/>
</dbReference>
<dbReference type="GO" id="GO:0005829">
    <property type="term" value="C:cytosol"/>
    <property type="evidence" value="ECO:0007669"/>
    <property type="project" value="TreeGrafter"/>
</dbReference>
<dbReference type="Pfam" id="PF01026">
    <property type="entry name" value="TatD_DNase"/>
    <property type="match status" value="1"/>
</dbReference>
<dbReference type="EMBL" id="VSSQ01138803">
    <property type="protein sequence ID" value="MPN61751.1"/>
    <property type="molecule type" value="Genomic_DNA"/>
</dbReference>
<reference evidence="2" key="1">
    <citation type="submission" date="2019-08" db="EMBL/GenBank/DDBJ databases">
        <authorList>
            <person name="Kucharzyk K."/>
            <person name="Murdoch R.W."/>
            <person name="Higgins S."/>
            <person name="Loffler F."/>
        </authorList>
    </citation>
    <scope>NUCLEOTIDE SEQUENCE</scope>
</reference>
<evidence type="ECO:0000313" key="2">
    <source>
        <dbReference type="EMBL" id="MPN61751.1"/>
    </source>
</evidence>
<proteinExistence type="predicted"/>
<dbReference type="PANTHER" id="PTHR46124:SF4">
    <property type="entry name" value="HYDROLASE TATD"/>
    <property type="match status" value="1"/>
</dbReference>
<evidence type="ECO:0000256" key="1">
    <source>
        <dbReference type="ARBA" id="ARBA00022801"/>
    </source>
</evidence>
<organism evidence="2">
    <name type="scientific">bioreactor metagenome</name>
    <dbReference type="NCBI Taxonomy" id="1076179"/>
    <lineage>
        <taxon>unclassified sequences</taxon>
        <taxon>metagenomes</taxon>
        <taxon>ecological metagenomes</taxon>
    </lineage>
</organism>
<dbReference type="Gene3D" id="3.20.20.140">
    <property type="entry name" value="Metal-dependent hydrolases"/>
    <property type="match status" value="1"/>
</dbReference>
<dbReference type="InterPro" id="IPR001130">
    <property type="entry name" value="TatD-like"/>
</dbReference>
<dbReference type="InterPro" id="IPR032466">
    <property type="entry name" value="Metal_Hydrolase"/>
</dbReference>
<dbReference type="SUPFAM" id="SSF51556">
    <property type="entry name" value="Metallo-dependent hydrolases"/>
    <property type="match status" value="1"/>
</dbReference>
<dbReference type="InterPro" id="IPR018228">
    <property type="entry name" value="DNase_TatD-rel_CS"/>
</dbReference>
<protein>
    <submittedName>
        <fullName evidence="2">D-aminoacyl-tRNA deacylase</fullName>
        <ecNumber evidence="2">3.1.1.96</ecNumber>
    </submittedName>
</protein>
<gene>
    <name evidence="2" type="primary">dtd3_27</name>
    <name evidence="2" type="ORF">SDC9_209493</name>
</gene>
<dbReference type="PANTHER" id="PTHR46124">
    <property type="entry name" value="D-AMINOACYL-TRNA DEACYLASE"/>
    <property type="match status" value="1"/>
</dbReference>
<sequence length="120" mass="13576">MQMLEQFRGKGLKGVFHSFTGTIDQAREIIEFGGFYIGINGIVTFKNSGLDAVVEQIDAQYLLLETDAPYLTPTPFRGKRNESEHLTLIAAKLATIFNINFNQITRITTENAYKLFKKLI</sequence>
<dbReference type="PROSITE" id="PS01091">
    <property type="entry name" value="TATD_3"/>
    <property type="match status" value="1"/>
</dbReference>
<dbReference type="EC" id="3.1.1.96" evidence="2"/>
<dbReference type="AlphaFoldDB" id="A0A645JDT6"/>
<comment type="caution">
    <text evidence="2">The sequence shown here is derived from an EMBL/GenBank/DDBJ whole genome shotgun (WGS) entry which is preliminary data.</text>
</comment>
<name>A0A645JDT6_9ZZZZ</name>
<accession>A0A645JDT6</accession>
<keyword evidence="1 2" id="KW-0378">Hydrolase</keyword>